<feature type="signal peptide" evidence="1">
    <location>
        <begin position="1"/>
        <end position="25"/>
    </location>
</feature>
<gene>
    <name evidence="2" type="ORF">HMPREF2137_00445</name>
</gene>
<evidence type="ECO:0008006" key="4">
    <source>
        <dbReference type="Google" id="ProtNLM"/>
    </source>
</evidence>
<name>A0A095ZSP0_9BACT</name>
<sequence>MKKDLFKAQSLATLCCFMLAFMSCANEDVAQKTTDTDSDNDKNLTTFSAGAPESRTTMDYSTGNFYWEAGDYIYVKDDNNVWRKSKNTPTAKTTFFNFKVDGDFNNSATYKVYYPGKNGTNNQVTIPAAQTQTVPNTTIHFGESGDCGTADATGTIGGKAFSFKLDHQAAYLVFQPYTTNKVLHDCYLTKIEVNSDNDITDTYTLDPTTGELTGTGSGQQIVLTTKGSGAYAEGFPLTNTSADITTNGACMIIKPGTHTLRIRYWVKGITDHVDIEGTVTKTLSSHFFAKNKYYNMIFNLNPRDYDGSHYYMWDAQQQYWFGHEWNKGGDQPTEERISSNNYPQNNSDPRYYNETFTDNGMGYEAQTVLFKSLPNVNELSWYVMKGDPRWDKDELWTSMGHLYKGGMWFLKKANITDYSTEHSSDGITDLRTKFKFRFRNFNNTPSDVLPSATDANKYFYLPALGGCSLGRVGAIGVIGRYWTSSARPAHSRLDAYYLYFTATQVDVKCAERRYGYIAQPFSDFGDE</sequence>
<evidence type="ECO:0000313" key="2">
    <source>
        <dbReference type="EMBL" id="KGF37386.1"/>
    </source>
</evidence>
<dbReference type="RefSeq" id="WP_036871305.1">
    <property type="nucleotide sequence ID" value="NZ_JRNN01000006.1"/>
</dbReference>
<comment type="caution">
    <text evidence="2">The sequence shown here is derived from an EMBL/GenBank/DDBJ whole genome shotgun (WGS) entry which is preliminary data.</text>
</comment>
<dbReference type="CDD" id="cd13120">
    <property type="entry name" value="BF2867_like_N"/>
    <property type="match status" value="1"/>
</dbReference>
<feature type="chain" id="PRO_5001915887" description="Lipoprotein" evidence="1">
    <location>
        <begin position="26"/>
        <end position="527"/>
    </location>
</feature>
<accession>A0A095ZSP0</accession>
<evidence type="ECO:0000256" key="1">
    <source>
        <dbReference type="SAM" id="SignalP"/>
    </source>
</evidence>
<evidence type="ECO:0000313" key="3">
    <source>
        <dbReference type="Proteomes" id="UP000029556"/>
    </source>
</evidence>
<keyword evidence="1" id="KW-0732">Signal</keyword>
<dbReference type="Proteomes" id="UP000029556">
    <property type="component" value="Unassembled WGS sequence"/>
</dbReference>
<dbReference type="OrthoDB" id="1081166at2"/>
<proteinExistence type="predicted"/>
<dbReference type="PROSITE" id="PS51257">
    <property type="entry name" value="PROKAR_LIPOPROTEIN"/>
    <property type="match status" value="1"/>
</dbReference>
<dbReference type="EMBL" id="JRNN01000006">
    <property type="protein sequence ID" value="KGF37386.1"/>
    <property type="molecule type" value="Genomic_DNA"/>
</dbReference>
<protein>
    <recommendedName>
        <fullName evidence="4">Lipoprotein</fullName>
    </recommendedName>
</protein>
<dbReference type="AlphaFoldDB" id="A0A095ZSP0"/>
<organism evidence="2 3">
    <name type="scientific">Hoylesella buccalis DNF00853</name>
    <dbReference type="NCBI Taxonomy" id="1401074"/>
    <lineage>
        <taxon>Bacteria</taxon>
        <taxon>Pseudomonadati</taxon>
        <taxon>Bacteroidota</taxon>
        <taxon>Bacteroidia</taxon>
        <taxon>Bacteroidales</taxon>
        <taxon>Prevotellaceae</taxon>
        <taxon>Hoylesella</taxon>
    </lineage>
</organism>
<reference evidence="2 3" key="1">
    <citation type="submission" date="2014-07" db="EMBL/GenBank/DDBJ databases">
        <authorList>
            <person name="McCorrison J."/>
            <person name="Sanka R."/>
            <person name="Torralba M."/>
            <person name="Gillis M."/>
            <person name="Haft D.H."/>
            <person name="Methe B."/>
            <person name="Sutton G."/>
            <person name="Nelson K.E."/>
        </authorList>
    </citation>
    <scope>NUCLEOTIDE SEQUENCE [LARGE SCALE GENOMIC DNA]</scope>
    <source>
        <strain evidence="2 3">DNF00853</strain>
    </source>
</reference>